<organism evidence="3 4">
    <name type="scientific">Anabaenopsis elenkinii CCIBt3563</name>
    <dbReference type="NCBI Taxonomy" id="2779889"/>
    <lineage>
        <taxon>Bacteria</taxon>
        <taxon>Bacillati</taxon>
        <taxon>Cyanobacteriota</taxon>
        <taxon>Cyanophyceae</taxon>
        <taxon>Nostocales</taxon>
        <taxon>Nodulariaceae</taxon>
        <taxon>Anabaenopsis</taxon>
    </lineage>
</organism>
<dbReference type="KEGG" id="aee:IM676_12180"/>
<reference evidence="4" key="1">
    <citation type="submission" date="2020-10" db="EMBL/GenBank/DDBJ databases">
        <title>Genome-based taxonomic classification of the species Anabaenopsis elenkinii.</title>
        <authorList>
            <person name="Delbaje E."/>
            <person name="Andreote A.P.D."/>
            <person name="Pellegrinetti T.A."/>
            <person name="Cruz R.B."/>
            <person name="Branco L.H.Z."/>
            <person name="Fiore M.F."/>
        </authorList>
    </citation>
    <scope>NUCLEOTIDE SEQUENCE [LARGE SCALE GENOMIC DNA]</scope>
    <source>
        <strain evidence="4">CCIBt3563</strain>
    </source>
</reference>
<gene>
    <name evidence="3" type="ORF">IM676_12180</name>
</gene>
<dbReference type="EMBL" id="CP063311">
    <property type="protein sequence ID" value="QOV21507.1"/>
    <property type="molecule type" value="Genomic_DNA"/>
</dbReference>
<sequence length="52" mass="5912">MKYAMLLLTALIMTFSTVDLLFANNVEEETLVSCTRSRDRRTKTPEEGKSEA</sequence>
<evidence type="ECO:0000256" key="2">
    <source>
        <dbReference type="SAM" id="SignalP"/>
    </source>
</evidence>
<feature type="region of interest" description="Disordered" evidence="1">
    <location>
        <begin position="33"/>
        <end position="52"/>
    </location>
</feature>
<evidence type="ECO:0000313" key="4">
    <source>
        <dbReference type="Proteomes" id="UP000593846"/>
    </source>
</evidence>
<feature type="chain" id="PRO_5032957459" evidence="2">
    <location>
        <begin position="24"/>
        <end position="52"/>
    </location>
</feature>
<keyword evidence="4" id="KW-1185">Reference proteome</keyword>
<evidence type="ECO:0000313" key="3">
    <source>
        <dbReference type="EMBL" id="QOV21507.1"/>
    </source>
</evidence>
<proteinExistence type="predicted"/>
<feature type="signal peptide" evidence="2">
    <location>
        <begin position="1"/>
        <end position="23"/>
    </location>
</feature>
<accession>A0A7S6RDJ9</accession>
<name>A0A7S6RDJ9_9CYAN</name>
<feature type="compositionally biased region" description="Basic and acidic residues" evidence="1">
    <location>
        <begin position="42"/>
        <end position="52"/>
    </location>
</feature>
<protein>
    <submittedName>
        <fullName evidence="3">Uncharacterized protein</fullName>
    </submittedName>
</protein>
<keyword evidence="2" id="KW-0732">Signal</keyword>
<dbReference type="AlphaFoldDB" id="A0A7S6RDJ9"/>
<dbReference type="Proteomes" id="UP000593846">
    <property type="component" value="Chromosome"/>
</dbReference>
<evidence type="ECO:0000256" key="1">
    <source>
        <dbReference type="SAM" id="MobiDB-lite"/>
    </source>
</evidence>